<evidence type="ECO:0000256" key="9">
    <source>
        <dbReference type="ARBA" id="ARBA00023136"/>
    </source>
</evidence>
<dbReference type="PANTHER" id="PTHR38831:SF2">
    <property type="entry name" value="TYPE II SECRETION SYSTEM PROTEIN K"/>
    <property type="match status" value="1"/>
</dbReference>
<keyword evidence="6 10" id="KW-0812">Transmembrane</keyword>
<evidence type="ECO:0000313" key="13">
    <source>
        <dbReference type="Proteomes" id="UP000536179"/>
    </source>
</evidence>
<reference evidence="12 13" key="1">
    <citation type="submission" date="2020-08" db="EMBL/GenBank/DDBJ databases">
        <title>Genomic Encyclopedia of Type Strains, Phase III (KMG-III): the genomes of soil and plant-associated and newly described type strains.</title>
        <authorList>
            <person name="Whitman W."/>
        </authorList>
    </citation>
    <scope>NUCLEOTIDE SEQUENCE [LARGE SCALE GENOMIC DNA]</scope>
    <source>
        <strain evidence="12 13">CECT 8075</strain>
    </source>
</reference>
<dbReference type="InterPro" id="IPR038072">
    <property type="entry name" value="GspK_central_sf"/>
</dbReference>
<comment type="similarity">
    <text evidence="2">Belongs to the GSP K family.</text>
</comment>
<evidence type="ECO:0000256" key="6">
    <source>
        <dbReference type="ARBA" id="ARBA00022692"/>
    </source>
</evidence>
<keyword evidence="9 10" id="KW-0472">Membrane</keyword>
<gene>
    <name evidence="12" type="ORF">FHS27_000423</name>
</gene>
<evidence type="ECO:0000256" key="2">
    <source>
        <dbReference type="ARBA" id="ARBA00007246"/>
    </source>
</evidence>
<comment type="subcellular location">
    <subcellularLocation>
        <location evidence="1">Cell inner membrane</location>
    </subcellularLocation>
</comment>
<feature type="domain" description="T2SS protein K first SAM-like" evidence="11">
    <location>
        <begin position="180"/>
        <end position="253"/>
    </location>
</feature>
<keyword evidence="4" id="KW-1003">Cell membrane</keyword>
<comment type="caution">
    <text evidence="12">The sequence shown here is derived from an EMBL/GenBank/DDBJ whole genome shotgun (WGS) entry which is preliminary data.</text>
</comment>
<keyword evidence="8 10" id="KW-1133">Transmembrane helix</keyword>
<dbReference type="SUPFAM" id="SSF158544">
    <property type="entry name" value="GspK insert domain-like"/>
    <property type="match status" value="1"/>
</dbReference>
<proteinExistence type="inferred from homology"/>
<keyword evidence="3" id="KW-0813">Transport</keyword>
<evidence type="ECO:0000256" key="3">
    <source>
        <dbReference type="ARBA" id="ARBA00022448"/>
    </source>
</evidence>
<dbReference type="InterPro" id="IPR049031">
    <property type="entry name" value="T2SSK_SAM-like_1st"/>
</dbReference>
<evidence type="ECO:0000256" key="8">
    <source>
        <dbReference type="ARBA" id="ARBA00022989"/>
    </source>
</evidence>
<feature type="transmembrane region" description="Helical" evidence="10">
    <location>
        <begin position="12"/>
        <end position="31"/>
    </location>
</feature>
<evidence type="ECO:0000256" key="4">
    <source>
        <dbReference type="ARBA" id="ARBA00022475"/>
    </source>
</evidence>
<keyword evidence="7" id="KW-0653">Protein transport</keyword>
<dbReference type="Proteomes" id="UP000536179">
    <property type="component" value="Unassembled WGS sequence"/>
</dbReference>
<dbReference type="InterPro" id="IPR005628">
    <property type="entry name" value="GspK"/>
</dbReference>
<evidence type="ECO:0000259" key="11">
    <source>
        <dbReference type="Pfam" id="PF21687"/>
    </source>
</evidence>
<evidence type="ECO:0000313" key="12">
    <source>
        <dbReference type="EMBL" id="MBB3204659.1"/>
    </source>
</evidence>
<dbReference type="GO" id="GO:0003677">
    <property type="term" value="F:DNA binding"/>
    <property type="evidence" value="ECO:0007669"/>
    <property type="project" value="UniProtKB-KW"/>
</dbReference>
<protein>
    <submittedName>
        <fullName evidence="12">DNA uptake protein ComE-like DNA-binding protein</fullName>
    </submittedName>
</protein>
<keyword evidence="5" id="KW-0997">Cell inner membrane</keyword>
<dbReference type="Gene3D" id="1.10.40.60">
    <property type="entry name" value="EpsJ-like"/>
    <property type="match status" value="1"/>
</dbReference>
<keyword evidence="12" id="KW-0238">DNA-binding</keyword>
<evidence type="ECO:0000256" key="7">
    <source>
        <dbReference type="ARBA" id="ARBA00022927"/>
    </source>
</evidence>
<dbReference type="EMBL" id="JACHXU010000001">
    <property type="protein sequence ID" value="MBB3204659.1"/>
    <property type="molecule type" value="Genomic_DNA"/>
</dbReference>
<evidence type="ECO:0000256" key="5">
    <source>
        <dbReference type="ARBA" id="ARBA00022519"/>
    </source>
</evidence>
<evidence type="ECO:0000256" key="1">
    <source>
        <dbReference type="ARBA" id="ARBA00004533"/>
    </source>
</evidence>
<accession>A0A7W5DU83</accession>
<dbReference type="AlphaFoldDB" id="A0A7W5DU83"/>
<sequence length="584" mass="61189">MNHSRLRRRHGFFLILVLVVVAVATMAVYSFTELMLAADETAYLQGDLVQARLNVDTGVEAMRLILASPPADRDAMGGVYNNAARFRGVAITNSVDGSVQRFTVIAPGIGDTGAYGGIRFGLQNESARINVNALLVLEENSEAIGMLTSLSGGDVDAGGILGDAIGVGSGAASGDDEMLDADNIAVQLLMTLPGMDESTADAILDWIDTDSDPRPLGCEDEYYSSLTTPYACPNEPLKSVEELLLVRGVTPQLLFGADTNRNGVLDLDEQQRTAASIDTAGVLGWASYLTVHGGENNKTAAGDERVNVNDEDLEVLYDELLTALGDETYASFIVAYRMAGKSSIEDSAALMAVAAVGGGDGGDEVTSPTGGGSEDDSEKELWTGEAIADLDLTAGAGVEINQILDLIDAEVTIGEGDNAVVYMSPFIGDPALMAEYLPLLVDQLTTQDVDVLPGRINLNEAPAEILAGISLVDVDTMAAILEARNAGGAGGGSLESGSSTDRTHETWPLTEGIITLDQMRALMPLVTAGGDVFRAQVVGFDETTGLAARGEAIIDATTVNPRVVAYRDLTHLGRGFELSVLGGY</sequence>
<dbReference type="GO" id="GO:0005886">
    <property type="term" value="C:plasma membrane"/>
    <property type="evidence" value="ECO:0007669"/>
    <property type="project" value="UniProtKB-SubCell"/>
</dbReference>
<organism evidence="12 13">
    <name type="scientific">Aporhodopirellula rubra</name>
    <dbReference type="NCBI Taxonomy" id="980271"/>
    <lineage>
        <taxon>Bacteria</taxon>
        <taxon>Pseudomonadati</taxon>
        <taxon>Planctomycetota</taxon>
        <taxon>Planctomycetia</taxon>
        <taxon>Pirellulales</taxon>
        <taxon>Pirellulaceae</taxon>
        <taxon>Aporhodopirellula</taxon>
    </lineage>
</organism>
<dbReference type="PANTHER" id="PTHR38831">
    <property type="entry name" value="TYPE II SECRETION SYSTEM PROTEIN K"/>
    <property type="match status" value="1"/>
</dbReference>
<name>A0A7W5DU83_9BACT</name>
<evidence type="ECO:0000256" key="10">
    <source>
        <dbReference type="SAM" id="Phobius"/>
    </source>
</evidence>
<dbReference type="Pfam" id="PF21687">
    <property type="entry name" value="T2SSK_1st"/>
    <property type="match status" value="1"/>
</dbReference>
<dbReference type="RefSeq" id="WP_184300943.1">
    <property type="nucleotide sequence ID" value="NZ_JACHXU010000001.1"/>
</dbReference>
<keyword evidence="13" id="KW-1185">Reference proteome</keyword>
<dbReference type="GO" id="GO:0009306">
    <property type="term" value="P:protein secretion"/>
    <property type="evidence" value="ECO:0007669"/>
    <property type="project" value="InterPro"/>
</dbReference>